<dbReference type="EMBL" id="NKXS01000123">
    <property type="protein sequence ID" value="PIN26249.1"/>
    <property type="molecule type" value="Genomic_DNA"/>
</dbReference>
<organism evidence="2 3">
    <name type="scientific">Handroanthus impetiginosus</name>
    <dbReference type="NCBI Taxonomy" id="429701"/>
    <lineage>
        <taxon>Eukaryota</taxon>
        <taxon>Viridiplantae</taxon>
        <taxon>Streptophyta</taxon>
        <taxon>Embryophyta</taxon>
        <taxon>Tracheophyta</taxon>
        <taxon>Spermatophyta</taxon>
        <taxon>Magnoliopsida</taxon>
        <taxon>eudicotyledons</taxon>
        <taxon>Gunneridae</taxon>
        <taxon>Pentapetalae</taxon>
        <taxon>asterids</taxon>
        <taxon>lamiids</taxon>
        <taxon>Lamiales</taxon>
        <taxon>Bignoniaceae</taxon>
        <taxon>Crescentiina</taxon>
        <taxon>Tabebuia alliance</taxon>
        <taxon>Handroanthus</taxon>
    </lineage>
</organism>
<keyword evidence="2" id="KW-0378">Hydrolase</keyword>
<dbReference type="CDD" id="cd09279">
    <property type="entry name" value="RNase_HI_like"/>
    <property type="match status" value="1"/>
</dbReference>
<feature type="domain" description="RNase H type-1" evidence="1">
    <location>
        <begin position="72"/>
        <end position="160"/>
    </location>
</feature>
<name>A0A2G9I918_9LAMI</name>
<dbReference type="Proteomes" id="UP000231279">
    <property type="component" value="Unassembled WGS sequence"/>
</dbReference>
<accession>A0A2G9I918</accession>
<dbReference type="AlphaFoldDB" id="A0A2G9I918"/>
<dbReference type="PANTHER" id="PTHR48475:SF1">
    <property type="entry name" value="RNASE H TYPE-1 DOMAIN-CONTAINING PROTEIN"/>
    <property type="match status" value="1"/>
</dbReference>
<dbReference type="STRING" id="429701.A0A2G9I918"/>
<dbReference type="EC" id="3.1.26.4" evidence="2"/>
<gene>
    <name evidence="2" type="ORF">CDL12_00993</name>
</gene>
<reference evidence="3" key="1">
    <citation type="journal article" date="2018" name="Gigascience">
        <title>Genome assembly of the Pink Ipe (Handroanthus impetiginosus, Bignoniaceae), a highly valued, ecologically keystone Neotropical timber forest tree.</title>
        <authorList>
            <person name="Silva-Junior O.B."/>
            <person name="Grattapaglia D."/>
            <person name="Novaes E."/>
            <person name="Collevatti R.G."/>
        </authorList>
    </citation>
    <scope>NUCLEOTIDE SEQUENCE [LARGE SCALE GENOMIC DNA]</scope>
    <source>
        <strain evidence="3">cv. UFG-1</strain>
    </source>
</reference>
<keyword evidence="3" id="KW-1185">Reference proteome</keyword>
<evidence type="ECO:0000313" key="3">
    <source>
        <dbReference type="Proteomes" id="UP000231279"/>
    </source>
</evidence>
<dbReference type="Pfam" id="PF13456">
    <property type="entry name" value="RVT_3"/>
    <property type="match status" value="1"/>
</dbReference>
<sequence>MSRPVLSGRLAKWSIIFNQYEITYVSQKAVKGQVLANFLADHPIPSELELSYEFSYEDVLFIEILPAWMMLFDGAARSDGTGAGVVFVSPEKQVLTYSIVLNELCFNNIAEYQTLIIEFQMAQEMGIAELEVYGNSKFVINQLLNVYKVKKDDFVPYFQQASKFDHENTNAVSVSVSDDKDWRTPLIDYLKEGKPPQDPRHRTEMR</sequence>
<dbReference type="PANTHER" id="PTHR48475">
    <property type="entry name" value="RIBONUCLEASE H"/>
    <property type="match status" value="1"/>
</dbReference>
<evidence type="ECO:0000259" key="1">
    <source>
        <dbReference type="Pfam" id="PF13456"/>
    </source>
</evidence>
<dbReference type="GO" id="GO:0004523">
    <property type="term" value="F:RNA-DNA hybrid ribonuclease activity"/>
    <property type="evidence" value="ECO:0007669"/>
    <property type="project" value="UniProtKB-EC"/>
</dbReference>
<dbReference type="GO" id="GO:0003676">
    <property type="term" value="F:nucleic acid binding"/>
    <property type="evidence" value="ECO:0007669"/>
    <property type="project" value="InterPro"/>
</dbReference>
<comment type="caution">
    <text evidence="2">The sequence shown here is derived from an EMBL/GenBank/DDBJ whole genome shotgun (WGS) entry which is preliminary data.</text>
</comment>
<dbReference type="OrthoDB" id="912714at2759"/>
<proteinExistence type="predicted"/>
<dbReference type="InterPro" id="IPR012337">
    <property type="entry name" value="RNaseH-like_sf"/>
</dbReference>
<evidence type="ECO:0000313" key="2">
    <source>
        <dbReference type="EMBL" id="PIN26249.1"/>
    </source>
</evidence>
<dbReference type="InterPro" id="IPR036397">
    <property type="entry name" value="RNaseH_sf"/>
</dbReference>
<dbReference type="Gene3D" id="3.30.420.10">
    <property type="entry name" value="Ribonuclease H-like superfamily/Ribonuclease H"/>
    <property type="match status" value="1"/>
</dbReference>
<protein>
    <submittedName>
        <fullName evidence="2">Ribonuclease H</fullName>
        <ecNumber evidence="2">3.1.26.4</ecNumber>
    </submittedName>
</protein>
<dbReference type="InterPro" id="IPR002156">
    <property type="entry name" value="RNaseH_domain"/>
</dbReference>
<dbReference type="SUPFAM" id="SSF53098">
    <property type="entry name" value="Ribonuclease H-like"/>
    <property type="match status" value="1"/>
</dbReference>